<dbReference type="Proteomes" id="UP000245670">
    <property type="component" value="Unassembled WGS sequence"/>
</dbReference>
<comment type="caution">
    <text evidence="2">The sequence shown here is derived from an EMBL/GenBank/DDBJ whole genome shotgun (WGS) entry which is preliminary data.</text>
</comment>
<sequence>MKLGNNILAFIVFLIIGIPIFILFLPIMIVLYPIHFFQRKRFEKKYSEFLTSNNGKNFFCYNNRKNSKEYIEEQIIPNLTDGIEIVYLNGKKVESEYNVEFISEALYKFKNYSGFPHLMKIQNGKLIDKSINNPFYNVLNLKKSKTELLTKINRFFELNEIKNVA</sequence>
<feature type="transmembrane region" description="Helical" evidence="1">
    <location>
        <begin position="6"/>
        <end position="34"/>
    </location>
</feature>
<protein>
    <submittedName>
        <fullName evidence="2">Uncharacterized protein</fullName>
    </submittedName>
</protein>
<name>A0A2U2JEX9_9FLAO</name>
<keyword evidence="1" id="KW-1133">Transmembrane helix</keyword>
<organism evidence="2 3">
    <name type="scientific">Polaribacter aquimarinus</name>
    <dbReference type="NCBI Taxonomy" id="2100726"/>
    <lineage>
        <taxon>Bacteria</taxon>
        <taxon>Pseudomonadati</taxon>
        <taxon>Bacteroidota</taxon>
        <taxon>Flavobacteriia</taxon>
        <taxon>Flavobacteriales</taxon>
        <taxon>Flavobacteriaceae</taxon>
    </lineage>
</organism>
<keyword evidence="3" id="KW-1185">Reference proteome</keyword>
<evidence type="ECO:0000313" key="3">
    <source>
        <dbReference type="Proteomes" id="UP000245670"/>
    </source>
</evidence>
<dbReference type="EMBL" id="QFFG01000001">
    <property type="protein sequence ID" value="PWG06910.1"/>
    <property type="molecule type" value="Genomic_DNA"/>
</dbReference>
<proteinExistence type="predicted"/>
<evidence type="ECO:0000256" key="1">
    <source>
        <dbReference type="SAM" id="Phobius"/>
    </source>
</evidence>
<evidence type="ECO:0000313" key="2">
    <source>
        <dbReference type="EMBL" id="PWG06910.1"/>
    </source>
</evidence>
<keyword evidence="1" id="KW-0812">Transmembrane</keyword>
<accession>A0A2U2JEX9</accession>
<dbReference type="RefSeq" id="WP_109403817.1">
    <property type="nucleotide sequence ID" value="NZ_QFFG01000001.1"/>
</dbReference>
<reference evidence="2 3" key="1">
    <citation type="submission" date="2018-05" db="EMBL/GenBank/DDBJ databases">
        <title>Polaribacter aquimarinus sp. nov., isolated from sediment in a sediment of sea.</title>
        <authorList>
            <person name="Lu D."/>
        </authorList>
    </citation>
    <scope>NUCLEOTIDE SEQUENCE [LARGE SCALE GENOMIC DNA]</scope>
    <source>
        <strain evidence="2 3">ZY113</strain>
    </source>
</reference>
<gene>
    <name evidence="2" type="ORF">DIS07_03465</name>
</gene>
<dbReference type="AlphaFoldDB" id="A0A2U2JEX9"/>
<keyword evidence="1" id="KW-0472">Membrane</keyword>
<dbReference type="OrthoDB" id="882541at2"/>